<evidence type="ECO:0000313" key="7">
    <source>
        <dbReference type="Proteomes" id="UP000297703"/>
    </source>
</evidence>
<organism evidence="6 7">
    <name type="scientific">Platysternon megacephalum</name>
    <name type="common">big-headed turtle</name>
    <dbReference type="NCBI Taxonomy" id="55544"/>
    <lineage>
        <taxon>Eukaryota</taxon>
        <taxon>Metazoa</taxon>
        <taxon>Chordata</taxon>
        <taxon>Craniata</taxon>
        <taxon>Vertebrata</taxon>
        <taxon>Euteleostomi</taxon>
        <taxon>Archelosauria</taxon>
        <taxon>Testudinata</taxon>
        <taxon>Testudines</taxon>
        <taxon>Cryptodira</taxon>
        <taxon>Durocryptodira</taxon>
        <taxon>Testudinoidea</taxon>
        <taxon>Platysternidae</taxon>
        <taxon>Platysternon</taxon>
    </lineage>
</organism>
<evidence type="ECO:0000256" key="2">
    <source>
        <dbReference type="ARBA" id="ARBA00022692"/>
    </source>
</evidence>
<dbReference type="GO" id="GO:0050811">
    <property type="term" value="F:GABA receptor binding"/>
    <property type="evidence" value="ECO:0007669"/>
    <property type="project" value="TreeGrafter"/>
</dbReference>
<proteinExistence type="predicted"/>
<dbReference type="OrthoDB" id="5873721at2759"/>
<keyword evidence="4 5" id="KW-0472">Membrane</keyword>
<evidence type="ECO:0000256" key="5">
    <source>
        <dbReference type="SAM" id="Phobius"/>
    </source>
</evidence>
<evidence type="ECO:0000256" key="1">
    <source>
        <dbReference type="ARBA" id="ARBA00004141"/>
    </source>
</evidence>
<dbReference type="InterPro" id="IPR019372">
    <property type="entry name" value="LHFPL"/>
</dbReference>
<evidence type="ECO:0000256" key="3">
    <source>
        <dbReference type="ARBA" id="ARBA00022989"/>
    </source>
</evidence>
<accession>A0A4D9DNY6</accession>
<dbReference type="Pfam" id="PF10242">
    <property type="entry name" value="L_HMGIC_fpl"/>
    <property type="match status" value="1"/>
</dbReference>
<dbReference type="GO" id="GO:0060077">
    <property type="term" value="C:inhibitory synapse"/>
    <property type="evidence" value="ECO:0007669"/>
    <property type="project" value="TreeGrafter"/>
</dbReference>
<evidence type="ECO:0000313" key="6">
    <source>
        <dbReference type="EMBL" id="TFJ98956.1"/>
    </source>
</evidence>
<feature type="transmembrane region" description="Helical" evidence="5">
    <location>
        <begin position="94"/>
        <end position="118"/>
    </location>
</feature>
<reference evidence="6 7" key="1">
    <citation type="submission" date="2019-04" db="EMBL/GenBank/DDBJ databases">
        <title>Draft genome of the big-headed turtle Platysternon megacephalum.</title>
        <authorList>
            <person name="Gong S."/>
        </authorList>
    </citation>
    <scope>NUCLEOTIDE SEQUENCE [LARGE SCALE GENOMIC DNA]</scope>
    <source>
        <strain evidence="6">DO16091913</strain>
        <tissue evidence="6">Muscle</tissue>
    </source>
</reference>
<feature type="transmembrane region" description="Helical" evidence="5">
    <location>
        <begin position="127"/>
        <end position="147"/>
    </location>
</feature>
<dbReference type="EMBL" id="QXTE01000358">
    <property type="protein sequence ID" value="TFJ98956.1"/>
    <property type="molecule type" value="Genomic_DNA"/>
</dbReference>
<dbReference type="GO" id="GO:0045211">
    <property type="term" value="C:postsynaptic membrane"/>
    <property type="evidence" value="ECO:0007669"/>
    <property type="project" value="TreeGrafter"/>
</dbReference>
<keyword evidence="2 5" id="KW-0812">Transmembrane</keyword>
<keyword evidence="6" id="KW-0808">Transferase</keyword>
<gene>
    <name evidence="6" type="ORF">DR999_PMT19054</name>
</gene>
<dbReference type="STRING" id="55544.A0A4D9DNY6"/>
<evidence type="ECO:0000256" key="4">
    <source>
        <dbReference type="ARBA" id="ARBA00023136"/>
    </source>
</evidence>
<dbReference type="GO" id="GO:0007605">
    <property type="term" value="P:sensory perception of sound"/>
    <property type="evidence" value="ECO:0007669"/>
    <property type="project" value="TreeGrafter"/>
</dbReference>
<keyword evidence="3 5" id="KW-1133">Transmembrane helix</keyword>
<protein>
    <submittedName>
        <fullName evidence="6">Diamine acetyltransferase 1-like</fullName>
    </submittedName>
</protein>
<reference evidence="6 7" key="2">
    <citation type="submission" date="2019-04" db="EMBL/GenBank/DDBJ databases">
        <title>The genome sequence of big-headed turtle.</title>
        <authorList>
            <person name="Gong S."/>
        </authorList>
    </citation>
    <scope>NUCLEOTIDE SEQUENCE [LARGE SCALE GENOMIC DNA]</scope>
    <source>
        <strain evidence="6">DO16091913</strain>
        <tissue evidence="6">Muscle</tissue>
    </source>
</reference>
<comment type="subcellular location">
    <subcellularLocation>
        <location evidence="1">Membrane</location>
        <topology evidence="1">Multi-pass membrane protein</topology>
    </subcellularLocation>
</comment>
<comment type="caution">
    <text evidence="6">The sequence shown here is derived from an EMBL/GenBank/DDBJ whole genome shotgun (WGS) entry which is preliminary data.</text>
</comment>
<dbReference type="Gene3D" id="1.20.140.150">
    <property type="match status" value="1"/>
</dbReference>
<feature type="transmembrane region" description="Helical" evidence="5">
    <location>
        <begin position="21"/>
        <end position="46"/>
    </location>
</feature>
<sequence length="307" mass="33963">MLPSQEASKLYHDNYMRNSRAIGVLWAIFTICFAIINVVVFIQPYWIGDSVNTPKPGYFGLFHYCVGTGLANRELACRGSFADFSTIPSGAFKAASFFVLLAMVLILGCITCFALFFFCNTATVYKICAWMQLLAALCLVLGCMIFPDGWDAETVRDMCGEKTGKYSLGDCSVRWAYILAIIGILNALILSFLAFVLGNRQNDLLHEELKTENKASISFTAMVPPKVLKPEKYLISPSLWPDIWEPVLCKELPGSVQSHVQAEPSHITHIPVLSLALVFLEPDPDLPTFNTSWGGEESSTFSCSEGH</sequence>
<dbReference type="GO" id="GO:0097112">
    <property type="term" value="P:gamma-aminobutyric acid receptor clustering"/>
    <property type="evidence" value="ECO:0007669"/>
    <property type="project" value="TreeGrafter"/>
</dbReference>
<dbReference type="PANTHER" id="PTHR12489">
    <property type="entry name" value="LIPOMA HMGIC FUSION PARTNER-LIKE PROTEIN"/>
    <property type="match status" value="1"/>
</dbReference>
<keyword evidence="7" id="KW-1185">Reference proteome</keyword>
<name>A0A4D9DNY6_9SAUR</name>
<dbReference type="Proteomes" id="UP000297703">
    <property type="component" value="Unassembled WGS sequence"/>
</dbReference>
<feature type="transmembrane region" description="Helical" evidence="5">
    <location>
        <begin position="175"/>
        <end position="197"/>
    </location>
</feature>
<dbReference type="AlphaFoldDB" id="A0A4D9DNY6"/>
<dbReference type="GO" id="GO:0016740">
    <property type="term" value="F:transferase activity"/>
    <property type="evidence" value="ECO:0007669"/>
    <property type="project" value="UniProtKB-KW"/>
</dbReference>
<dbReference type="PANTHER" id="PTHR12489:SF14">
    <property type="entry name" value="LHFPL TETRASPAN SUBFAMILY MEMBER 4 PROTEIN"/>
    <property type="match status" value="1"/>
</dbReference>